<dbReference type="SUPFAM" id="SSF53822">
    <property type="entry name" value="Periplasmic binding protein-like I"/>
    <property type="match status" value="1"/>
</dbReference>
<dbReference type="InterPro" id="IPR010982">
    <property type="entry name" value="Lambda_DNA-bd_dom_sf"/>
</dbReference>
<dbReference type="PROSITE" id="PS50932">
    <property type="entry name" value="HTH_LACI_2"/>
    <property type="match status" value="1"/>
</dbReference>
<dbReference type="SMART" id="SM00354">
    <property type="entry name" value="HTH_LACI"/>
    <property type="match status" value="1"/>
</dbReference>
<evidence type="ECO:0000256" key="2">
    <source>
        <dbReference type="ARBA" id="ARBA00023125"/>
    </source>
</evidence>
<dbReference type="EMBL" id="FQZK01000011">
    <property type="protein sequence ID" value="SHJ89629.1"/>
    <property type="molecule type" value="Genomic_DNA"/>
</dbReference>
<dbReference type="InterPro" id="IPR028082">
    <property type="entry name" value="Peripla_BP_I"/>
</dbReference>
<dbReference type="SUPFAM" id="SSF47413">
    <property type="entry name" value="lambda repressor-like DNA-binding domains"/>
    <property type="match status" value="1"/>
</dbReference>
<evidence type="ECO:0000313" key="6">
    <source>
        <dbReference type="Proteomes" id="UP000184452"/>
    </source>
</evidence>
<dbReference type="CDD" id="cd01392">
    <property type="entry name" value="HTH_LacI"/>
    <property type="match status" value="1"/>
</dbReference>
<keyword evidence="6" id="KW-1185">Reference proteome</keyword>
<evidence type="ECO:0000256" key="1">
    <source>
        <dbReference type="ARBA" id="ARBA00023015"/>
    </source>
</evidence>
<dbReference type="Gene3D" id="1.10.260.40">
    <property type="entry name" value="lambda repressor-like DNA-binding domains"/>
    <property type="match status" value="1"/>
</dbReference>
<evidence type="ECO:0000313" key="5">
    <source>
        <dbReference type="EMBL" id="SHJ89629.1"/>
    </source>
</evidence>
<dbReference type="Pfam" id="PF13377">
    <property type="entry name" value="Peripla_BP_3"/>
    <property type="match status" value="1"/>
</dbReference>
<organism evidence="5 6">
    <name type="scientific">Nocardiopsis flavescens</name>
    <dbReference type="NCBI Taxonomy" id="758803"/>
    <lineage>
        <taxon>Bacteria</taxon>
        <taxon>Bacillati</taxon>
        <taxon>Actinomycetota</taxon>
        <taxon>Actinomycetes</taxon>
        <taxon>Streptosporangiales</taxon>
        <taxon>Nocardiopsidaceae</taxon>
        <taxon>Nocardiopsis</taxon>
    </lineage>
</organism>
<proteinExistence type="predicted"/>
<evidence type="ECO:0000259" key="4">
    <source>
        <dbReference type="PROSITE" id="PS50932"/>
    </source>
</evidence>
<gene>
    <name evidence="5" type="ORF">SAMN05421803_11118</name>
</gene>
<dbReference type="InterPro" id="IPR000843">
    <property type="entry name" value="HTH_LacI"/>
</dbReference>
<evidence type="ECO:0000256" key="3">
    <source>
        <dbReference type="ARBA" id="ARBA00023163"/>
    </source>
</evidence>
<dbReference type="InterPro" id="IPR046335">
    <property type="entry name" value="LacI/GalR-like_sensor"/>
</dbReference>
<reference evidence="5 6" key="1">
    <citation type="submission" date="2016-11" db="EMBL/GenBank/DDBJ databases">
        <authorList>
            <person name="Jaros S."/>
            <person name="Januszkiewicz K."/>
            <person name="Wedrychowicz H."/>
        </authorList>
    </citation>
    <scope>NUCLEOTIDE SEQUENCE [LARGE SCALE GENOMIC DNA]</scope>
    <source>
        <strain evidence="5 6">CGMCC 4.5723</strain>
    </source>
</reference>
<protein>
    <submittedName>
        <fullName evidence="5">DNA-binding transcriptional regulator, LacI/PurR family</fullName>
    </submittedName>
</protein>
<dbReference type="STRING" id="758803.SAMN05421803_11118"/>
<feature type="domain" description="HTH lacI-type" evidence="4">
    <location>
        <begin position="17"/>
        <end position="71"/>
    </location>
</feature>
<dbReference type="AlphaFoldDB" id="A0A1M6N1N9"/>
<dbReference type="GO" id="GO:0000976">
    <property type="term" value="F:transcription cis-regulatory region binding"/>
    <property type="evidence" value="ECO:0007669"/>
    <property type="project" value="TreeGrafter"/>
</dbReference>
<name>A0A1M6N1N9_9ACTN</name>
<dbReference type="GO" id="GO:0003700">
    <property type="term" value="F:DNA-binding transcription factor activity"/>
    <property type="evidence" value="ECO:0007669"/>
    <property type="project" value="TreeGrafter"/>
</dbReference>
<keyword evidence="1" id="KW-0805">Transcription regulation</keyword>
<sequence length="344" mass="35850">MRNISSNRFDDGRDGTVRISDVARHAGVSPSTVSYVLSGKRSISETTRRRVLDSIDALGYRPHAGARSLASRRSNVLALVVPLREDVHVPVAMRFAVSVVTAARDHDHDVLLLTQGEGPAGLRRVAGSALVDGVVVMDVETDDARVPVLRSLGLPSVLIGVPADTGGLTCVDLDFAAAGSACVDHLADLGHRDIAFVGQPASVYGRRTGFAERTLAGFESAARRRGLRATFHPCDPAGAGGLASALVRDRPGLTGLIVHNEASLAPLLDAFAGHGRVPPEISVVALGPPPPGVPELTRVELPAEELGARAVSLLMDRIEGPERPGVTLLEPRIVPGGSTAPPAG</sequence>
<dbReference type="PANTHER" id="PTHR30146">
    <property type="entry name" value="LACI-RELATED TRANSCRIPTIONAL REPRESSOR"/>
    <property type="match status" value="1"/>
</dbReference>
<dbReference type="Proteomes" id="UP000184452">
    <property type="component" value="Unassembled WGS sequence"/>
</dbReference>
<dbReference type="CDD" id="cd06267">
    <property type="entry name" value="PBP1_LacI_sugar_binding-like"/>
    <property type="match status" value="1"/>
</dbReference>
<dbReference type="Gene3D" id="3.40.50.2300">
    <property type="match status" value="2"/>
</dbReference>
<dbReference type="PANTHER" id="PTHR30146:SF153">
    <property type="entry name" value="LACTOSE OPERON REPRESSOR"/>
    <property type="match status" value="1"/>
</dbReference>
<keyword evidence="3" id="KW-0804">Transcription</keyword>
<keyword evidence="2 5" id="KW-0238">DNA-binding</keyword>
<accession>A0A1M6N1N9</accession>
<dbReference type="Pfam" id="PF00356">
    <property type="entry name" value="LacI"/>
    <property type="match status" value="1"/>
</dbReference>
<dbReference type="PROSITE" id="PS00356">
    <property type="entry name" value="HTH_LACI_1"/>
    <property type="match status" value="1"/>
</dbReference>